<keyword evidence="2" id="KW-0472">Membrane</keyword>
<sequence>MPLDPPEVKVGLGRPRRNRRRDPHGDPKQHGKLTRHGREMICKTYHQLDHNKRTYPGKEKPISSASPTKRRRGRPRKEMVDTLHESEPTATPQRIRATVERYYWPNRMHEGRLIMSSQVSVASNSQPPLSNVSSAPVMVSATTAIPATHGTPATHAEVPASAPTPDGAAANGAMAAMPSLGSLVGASLLSLVAYYLH</sequence>
<evidence type="ECO:0000313" key="4">
    <source>
        <dbReference type="Proteomes" id="UP001153076"/>
    </source>
</evidence>
<protein>
    <submittedName>
        <fullName evidence="3">Uncharacterized protein</fullName>
    </submittedName>
</protein>
<evidence type="ECO:0000256" key="2">
    <source>
        <dbReference type="SAM" id="Phobius"/>
    </source>
</evidence>
<dbReference type="Proteomes" id="UP001153076">
    <property type="component" value="Unassembled WGS sequence"/>
</dbReference>
<evidence type="ECO:0000313" key="3">
    <source>
        <dbReference type="EMBL" id="KAJ8451362.1"/>
    </source>
</evidence>
<feature type="region of interest" description="Disordered" evidence="1">
    <location>
        <begin position="1"/>
        <end position="92"/>
    </location>
</feature>
<organism evidence="3 4">
    <name type="scientific">Carnegiea gigantea</name>
    <dbReference type="NCBI Taxonomy" id="171969"/>
    <lineage>
        <taxon>Eukaryota</taxon>
        <taxon>Viridiplantae</taxon>
        <taxon>Streptophyta</taxon>
        <taxon>Embryophyta</taxon>
        <taxon>Tracheophyta</taxon>
        <taxon>Spermatophyta</taxon>
        <taxon>Magnoliopsida</taxon>
        <taxon>eudicotyledons</taxon>
        <taxon>Gunneridae</taxon>
        <taxon>Pentapetalae</taxon>
        <taxon>Caryophyllales</taxon>
        <taxon>Cactineae</taxon>
        <taxon>Cactaceae</taxon>
        <taxon>Cactoideae</taxon>
        <taxon>Echinocereeae</taxon>
        <taxon>Carnegiea</taxon>
    </lineage>
</organism>
<keyword evidence="4" id="KW-1185">Reference proteome</keyword>
<dbReference type="AlphaFoldDB" id="A0A9Q1QR13"/>
<accession>A0A9Q1QR13</accession>
<feature type="compositionally biased region" description="Basic and acidic residues" evidence="1">
    <location>
        <begin position="36"/>
        <end position="61"/>
    </location>
</feature>
<feature type="compositionally biased region" description="Basic and acidic residues" evidence="1">
    <location>
        <begin position="76"/>
        <end position="87"/>
    </location>
</feature>
<comment type="caution">
    <text evidence="3">The sequence shown here is derived from an EMBL/GenBank/DDBJ whole genome shotgun (WGS) entry which is preliminary data.</text>
</comment>
<feature type="transmembrane region" description="Helical" evidence="2">
    <location>
        <begin position="173"/>
        <end position="196"/>
    </location>
</feature>
<keyword evidence="2" id="KW-1133">Transmembrane helix</keyword>
<proteinExistence type="predicted"/>
<reference evidence="3" key="1">
    <citation type="submission" date="2022-04" db="EMBL/GenBank/DDBJ databases">
        <title>Carnegiea gigantea Genome sequencing and assembly v2.</title>
        <authorList>
            <person name="Copetti D."/>
            <person name="Sanderson M.J."/>
            <person name="Burquez A."/>
            <person name="Wojciechowski M.F."/>
        </authorList>
    </citation>
    <scope>NUCLEOTIDE SEQUENCE</scope>
    <source>
        <strain evidence="3">SGP5-SGP5p</strain>
        <tissue evidence="3">Aerial part</tissue>
    </source>
</reference>
<evidence type="ECO:0000256" key="1">
    <source>
        <dbReference type="SAM" id="MobiDB-lite"/>
    </source>
</evidence>
<keyword evidence="2" id="KW-0812">Transmembrane</keyword>
<name>A0A9Q1QR13_9CARY</name>
<gene>
    <name evidence="3" type="ORF">Cgig2_017753</name>
</gene>
<dbReference type="EMBL" id="JAKOGI010000009">
    <property type="protein sequence ID" value="KAJ8451362.1"/>
    <property type="molecule type" value="Genomic_DNA"/>
</dbReference>